<dbReference type="Gene3D" id="3.40.50.790">
    <property type="match status" value="1"/>
</dbReference>
<dbReference type="OrthoDB" id="1747252at2759"/>
<dbReference type="KEGG" id="fcy:FRACYDRAFT_166715"/>
<dbReference type="GO" id="GO:1990904">
    <property type="term" value="C:ribonucleoprotein complex"/>
    <property type="evidence" value="ECO:0007669"/>
    <property type="project" value="UniProtKB-KW"/>
</dbReference>
<dbReference type="Proteomes" id="UP000095751">
    <property type="component" value="Unassembled WGS sequence"/>
</dbReference>
<evidence type="ECO:0000256" key="1">
    <source>
        <dbReference type="ARBA" id="ARBA00010531"/>
    </source>
</evidence>
<dbReference type="EMBL" id="KV784353">
    <property type="protein sequence ID" value="OEU23011.1"/>
    <property type="molecule type" value="Genomic_DNA"/>
</dbReference>
<feature type="region of interest" description="Disordered" evidence="4">
    <location>
        <begin position="38"/>
        <end position="78"/>
    </location>
</feature>
<dbReference type="GO" id="GO:0005840">
    <property type="term" value="C:ribosome"/>
    <property type="evidence" value="ECO:0007669"/>
    <property type="project" value="UniProtKB-KW"/>
</dbReference>
<evidence type="ECO:0000313" key="5">
    <source>
        <dbReference type="EMBL" id="OEU23011.1"/>
    </source>
</evidence>
<dbReference type="Pfam" id="PF00687">
    <property type="entry name" value="Ribosomal_L1"/>
    <property type="match status" value="1"/>
</dbReference>
<dbReference type="Gene3D" id="3.30.190.20">
    <property type="match status" value="1"/>
</dbReference>
<dbReference type="InterPro" id="IPR023674">
    <property type="entry name" value="Ribosomal_uL1-like"/>
</dbReference>
<accession>A0A1E7FXY9</accession>
<evidence type="ECO:0000256" key="2">
    <source>
        <dbReference type="ARBA" id="ARBA00022980"/>
    </source>
</evidence>
<dbReference type="InterPro" id="IPR028364">
    <property type="entry name" value="Ribosomal_uL1/biogenesis"/>
</dbReference>
<feature type="region of interest" description="Disordered" evidence="4">
    <location>
        <begin position="313"/>
        <end position="339"/>
    </location>
</feature>
<dbReference type="PANTHER" id="PTHR36427">
    <property type="entry name" value="54S RIBOSOMAL PROTEIN L1, MITOCHONDRIAL"/>
    <property type="match status" value="1"/>
</dbReference>
<reference evidence="5 6" key="1">
    <citation type="submission" date="2016-09" db="EMBL/GenBank/DDBJ databases">
        <title>Extensive genetic diversity and differential bi-allelic expression allows diatom success in the polar Southern Ocean.</title>
        <authorList>
            <consortium name="DOE Joint Genome Institute"/>
            <person name="Mock T."/>
            <person name="Otillar R.P."/>
            <person name="Strauss J."/>
            <person name="Dupont C."/>
            <person name="Frickenhaus S."/>
            <person name="Maumus F."/>
            <person name="Mcmullan M."/>
            <person name="Sanges R."/>
            <person name="Schmutz J."/>
            <person name="Toseland A."/>
            <person name="Valas R."/>
            <person name="Veluchamy A."/>
            <person name="Ward B.J."/>
            <person name="Allen A."/>
            <person name="Barry K."/>
            <person name="Falciatore A."/>
            <person name="Ferrante M."/>
            <person name="Fortunato A.E."/>
            <person name="Gloeckner G."/>
            <person name="Gruber A."/>
            <person name="Hipkin R."/>
            <person name="Janech M."/>
            <person name="Kroth P."/>
            <person name="Leese F."/>
            <person name="Lindquist E."/>
            <person name="Lyon B.R."/>
            <person name="Martin J."/>
            <person name="Mayer C."/>
            <person name="Parker M."/>
            <person name="Quesneville H."/>
            <person name="Raymond J."/>
            <person name="Uhlig C."/>
            <person name="Valentin K.U."/>
            <person name="Worden A.Z."/>
            <person name="Armbrust E.V."/>
            <person name="Bowler C."/>
            <person name="Green B."/>
            <person name="Moulton V."/>
            <person name="Van Oosterhout C."/>
            <person name="Grigoriev I."/>
        </authorList>
    </citation>
    <scope>NUCLEOTIDE SEQUENCE [LARGE SCALE GENOMIC DNA]</scope>
    <source>
        <strain evidence="5 6">CCMP1102</strain>
    </source>
</reference>
<gene>
    <name evidence="5" type="ORF">FRACYDRAFT_166715</name>
</gene>
<dbReference type="CDD" id="cd00403">
    <property type="entry name" value="Ribosomal_L1"/>
    <property type="match status" value="1"/>
</dbReference>
<name>A0A1E7FXY9_9STRA</name>
<evidence type="ECO:0000256" key="3">
    <source>
        <dbReference type="ARBA" id="ARBA00023274"/>
    </source>
</evidence>
<proteinExistence type="inferred from homology"/>
<protein>
    <submittedName>
        <fullName evidence="5">Ribosomal protein L1</fullName>
    </submittedName>
</protein>
<sequence>MWTNKASSLLHKRLPMTTSTRASTRYLSAFMLRRAATTNPTSSSLSSSLSSSSSSSSSPLLSSTTSSTTTSFQPHPQGQSPYVCRYYVTRAHPRPIPEYSVPTGLQMVLDGVEERKTRRATRWEQNKVKRQLKGIEDSGEYRNHNETIELAINLNIDPRKPGQALRGSMVLPHGTGKTVSCLVFTSDGKTMEEAKIAGHEAGGEELIDKIIAGEVAIDQYQRALATKETLPMVQKQLARLLGPRGLMPNLKTNTVFDEGSMLLTSLKEQSSTVTYRTESGGIVHFPVGRGSFTPQQLIENLQTICQTVQDVKPEQYGKGKKKKSSGGGAGTKGNSKKQSKNVKYWLKAHLTATQGKGSVLLDLRTVDPTSPFFMKEPE</sequence>
<keyword evidence="3" id="KW-0687">Ribonucleoprotein</keyword>
<dbReference type="SUPFAM" id="SSF56808">
    <property type="entry name" value="Ribosomal protein L1"/>
    <property type="match status" value="1"/>
</dbReference>
<keyword evidence="2 5" id="KW-0689">Ribosomal protein</keyword>
<dbReference type="InParanoid" id="A0A1E7FXY9"/>
<dbReference type="PANTHER" id="PTHR36427:SF3">
    <property type="entry name" value="LARGE RIBOSOMAL SUBUNIT PROTEIN UL1M"/>
    <property type="match status" value="1"/>
</dbReference>
<feature type="compositionally biased region" description="Low complexity" evidence="4">
    <location>
        <begin position="40"/>
        <end position="71"/>
    </location>
</feature>
<dbReference type="AlphaFoldDB" id="A0A1E7FXY9"/>
<evidence type="ECO:0000256" key="4">
    <source>
        <dbReference type="SAM" id="MobiDB-lite"/>
    </source>
</evidence>
<keyword evidence="6" id="KW-1185">Reference proteome</keyword>
<evidence type="ECO:0000313" key="6">
    <source>
        <dbReference type="Proteomes" id="UP000095751"/>
    </source>
</evidence>
<organism evidence="5 6">
    <name type="scientific">Fragilariopsis cylindrus CCMP1102</name>
    <dbReference type="NCBI Taxonomy" id="635003"/>
    <lineage>
        <taxon>Eukaryota</taxon>
        <taxon>Sar</taxon>
        <taxon>Stramenopiles</taxon>
        <taxon>Ochrophyta</taxon>
        <taxon>Bacillariophyta</taxon>
        <taxon>Bacillariophyceae</taxon>
        <taxon>Bacillariophycidae</taxon>
        <taxon>Bacillariales</taxon>
        <taxon>Bacillariaceae</taxon>
        <taxon>Fragilariopsis</taxon>
    </lineage>
</organism>
<comment type="similarity">
    <text evidence="1">Belongs to the universal ribosomal protein uL1 family.</text>
</comment>
<dbReference type="InterPro" id="IPR016095">
    <property type="entry name" value="Ribosomal_uL1_3-a/b-sand"/>
</dbReference>